<protein>
    <recommendedName>
        <fullName evidence="3">DUF6533 domain-containing protein</fullName>
    </recommendedName>
</protein>
<evidence type="ECO:0000259" key="3">
    <source>
        <dbReference type="Pfam" id="PF20151"/>
    </source>
</evidence>
<feature type="domain" description="DUF6533" evidence="3">
    <location>
        <begin position="31"/>
        <end position="76"/>
    </location>
</feature>
<feature type="compositionally biased region" description="Polar residues" evidence="1">
    <location>
        <begin position="295"/>
        <end position="304"/>
    </location>
</feature>
<reference evidence="4" key="1">
    <citation type="submission" date="2021-01" db="EMBL/GenBank/DDBJ databases">
        <authorList>
            <person name="Kaushik A."/>
        </authorList>
    </citation>
    <scope>NUCLEOTIDE SEQUENCE</scope>
    <source>
        <strain evidence="4">AG3-1AP</strain>
    </source>
</reference>
<keyword evidence="2" id="KW-1133">Transmembrane helix</keyword>
<evidence type="ECO:0000313" key="5">
    <source>
        <dbReference type="Proteomes" id="UP000663831"/>
    </source>
</evidence>
<gene>
    <name evidence="4" type="ORF">RDB_LOCUS86131</name>
</gene>
<keyword evidence="2" id="KW-0812">Transmembrane</keyword>
<dbReference type="Proteomes" id="UP000663831">
    <property type="component" value="Unassembled WGS sequence"/>
</dbReference>
<feature type="transmembrane region" description="Helical" evidence="2">
    <location>
        <begin position="233"/>
        <end position="251"/>
    </location>
</feature>
<comment type="caution">
    <text evidence="4">The sequence shown here is derived from an EMBL/GenBank/DDBJ whole genome shotgun (WGS) entry which is preliminary data.</text>
</comment>
<proteinExistence type="predicted"/>
<evidence type="ECO:0000313" key="4">
    <source>
        <dbReference type="EMBL" id="CAE6470605.1"/>
    </source>
</evidence>
<feature type="region of interest" description="Disordered" evidence="1">
    <location>
        <begin position="295"/>
        <end position="327"/>
    </location>
</feature>
<feature type="transmembrane region" description="Helical" evidence="2">
    <location>
        <begin position="190"/>
        <end position="212"/>
    </location>
</feature>
<accession>A0A8H3GSK3</accession>
<keyword evidence="2" id="KW-0472">Membrane</keyword>
<feature type="transmembrane region" description="Helical" evidence="2">
    <location>
        <begin position="110"/>
        <end position="133"/>
    </location>
</feature>
<dbReference type="InterPro" id="IPR045340">
    <property type="entry name" value="DUF6533"/>
</dbReference>
<sequence length="375" mass="41973">MPGPLQANPEYLAQITAEITSIREWLDVTKYLGVAAATILIYDILSTLDEEIKYVWKSDWTFVRVIFHLNRVWIIVLIGTYIPTLFIYGLSETNDSHATASMSSCIGISLFYVLGSIVVMWIVTAMLMVRIWVIYGKSRWFLFGILTSFLVITVPTIIIHVVSLMSSHWVPNPAPDLISACTFTPNKLAFLPYVTGILYETLLFILTVFKTWRLSRNRMFTPLMIRLLKDGSCYYIVVMLFGLFSCLGTLSPKLAGAAIGSGSLPVIMSCMCSRMILSTRSFYDDVNEPSTSCELQTLPRTEQQASRESRYTSVPPSPWSPRDDWTAAGGESAWEVNYRESSGSSLGKGSTFRMAGSGSRFQELCSIEIPISQPK</sequence>
<organism evidence="4 5">
    <name type="scientific">Rhizoctonia solani</name>
    <dbReference type="NCBI Taxonomy" id="456999"/>
    <lineage>
        <taxon>Eukaryota</taxon>
        <taxon>Fungi</taxon>
        <taxon>Dikarya</taxon>
        <taxon>Basidiomycota</taxon>
        <taxon>Agaricomycotina</taxon>
        <taxon>Agaricomycetes</taxon>
        <taxon>Cantharellales</taxon>
        <taxon>Ceratobasidiaceae</taxon>
        <taxon>Rhizoctonia</taxon>
    </lineage>
</organism>
<feature type="transmembrane region" description="Helical" evidence="2">
    <location>
        <begin position="69"/>
        <end position="90"/>
    </location>
</feature>
<feature type="transmembrane region" description="Helical" evidence="2">
    <location>
        <begin position="257"/>
        <end position="277"/>
    </location>
</feature>
<dbReference type="AlphaFoldDB" id="A0A8H3GSK3"/>
<evidence type="ECO:0000256" key="1">
    <source>
        <dbReference type="SAM" id="MobiDB-lite"/>
    </source>
</evidence>
<feature type="transmembrane region" description="Helical" evidence="2">
    <location>
        <begin position="31"/>
        <end position="48"/>
    </location>
</feature>
<evidence type="ECO:0000256" key="2">
    <source>
        <dbReference type="SAM" id="Phobius"/>
    </source>
</evidence>
<dbReference type="Pfam" id="PF20151">
    <property type="entry name" value="DUF6533"/>
    <property type="match status" value="1"/>
</dbReference>
<feature type="transmembrane region" description="Helical" evidence="2">
    <location>
        <begin position="140"/>
        <end position="170"/>
    </location>
</feature>
<name>A0A8H3GSK3_9AGAM</name>
<dbReference type="EMBL" id="CAJMWV010002814">
    <property type="protein sequence ID" value="CAE6470605.1"/>
    <property type="molecule type" value="Genomic_DNA"/>
</dbReference>